<proteinExistence type="predicted"/>
<comment type="caution">
    <text evidence="2">The sequence shown here is derived from an EMBL/GenBank/DDBJ whole genome shotgun (WGS) entry which is preliminary data.</text>
</comment>
<dbReference type="EMBL" id="MQTW01000147">
    <property type="protein sequence ID" value="RYC83614.1"/>
    <property type="molecule type" value="Genomic_DNA"/>
</dbReference>
<name>A0A4Q2V9B2_FUSOX</name>
<feature type="compositionally biased region" description="Polar residues" evidence="1">
    <location>
        <begin position="268"/>
        <end position="279"/>
    </location>
</feature>
<feature type="region of interest" description="Disordered" evidence="1">
    <location>
        <begin position="255"/>
        <end position="279"/>
    </location>
</feature>
<protein>
    <submittedName>
        <fullName evidence="2">Uncharacterized protein</fullName>
    </submittedName>
</protein>
<accession>A0A4Q2V9B2</accession>
<gene>
    <name evidence="2" type="ORF">BFJ63_vAg13561</name>
</gene>
<evidence type="ECO:0000313" key="3">
    <source>
        <dbReference type="Proteomes" id="UP000290540"/>
    </source>
</evidence>
<reference evidence="2 3" key="1">
    <citation type="submission" date="2016-12" db="EMBL/GenBank/DDBJ databases">
        <title>Draft genome sequence of Fusarium oxysporum causing rot on Narcissus.</title>
        <authorList>
            <person name="Armitage A.D."/>
            <person name="Taylor A."/>
            <person name="Clarkson J.P."/>
            <person name="Harrison R.J."/>
            <person name="Jackson A.C."/>
        </authorList>
    </citation>
    <scope>NUCLEOTIDE SEQUENCE [LARGE SCALE GENOMIC DNA]</scope>
    <source>
        <strain evidence="2 3">N139</strain>
    </source>
</reference>
<dbReference type="Pfam" id="PF06834">
    <property type="entry name" value="TraU"/>
    <property type="match status" value="1"/>
</dbReference>
<evidence type="ECO:0000313" key="2">
    <source>
        <dbReference type="EMBL" id="RYC83614.1"/>
    </source>
</evidence>
<dbReference type="InterPro" id="IPR009649">
    <property type="entry name" value="TraU"/>
</dbReference>
<dbReference type="Proteomes" id="UP000290540">
    <property type="component" value="Unassembled WGS sequence"/>
</dbReference>
<feature type="compositionally biased region" description="Polar residues" evidence="1">
    <location>
        <begin position="408"/>
        <end position="417"/>
    </location>
</feature>
<sequence>MGATFMDGKSGVPTDANKDILCKCGGSLSDAKLPRIGFTLGFWAPAKIIDVTRKPYCLPSLGGMKLPLAGAEFLNGGANMGRGGLNSFFANWALYTFPIIYMLRLIDDGACPPDGMTEFDLLQVSPAFPNWNDVLGRYTTFINPEMLLFTGVTSLFALPVDAASSSFGTPINAFFWTAGAWGPMYPITGFASGSGDTKADPVSLTSLTAVRGISLLHRLGLLNETIGKANVCERNPRFVIRKDAYRWQFLAPSPESNGRLPGAPPPTATTSQVREVNPPSRFSTCNHATGASSAAWGMWRDVPATGEDHSYLIFQWTDCCFGITPPLSRNPAIVWSGRFTLSWALVVMPTTSVLTYAQALPAPSTAAQNEWAATARTQDEGTANQLINQRASKLMRSQYQTGAALRSPNLTQDTSAPVRTPKMVADPGDAERAAKQAARVTQRSREDMVRSAQSANSVAQENYQRMDFHQNTLETKRTEPGVNQTTNHRANLNEMMPGFSDQKVAEMHEIGAQMYNNPEKMESIAEQNRRNLRRDGCRRTQFALKSRQNIDLAPTSPEHRILKVEFFDIEKVAIPNTSPVDHQFITKPTTYKRGKVDMLRATLGGVANVIWDQVDETFAIRYTYTPFAEPTGRNYFTYNHWFGVSRGGAIERVLDPGLVSYGTPSDGWKPVAGYAVPYGVTAAYLAADLYQSEVTYSKPVDGVPCPSDPPEQCEVPSVGGDPVRWCPGAYGANIVLMYNDAANPSPDRFGKEFNDKFAANASRNDFAANADLRSGVIRGVNAGNSDLAKQLIGSCRRDSVSRIDVIQGGTYGDPDIQMCSETLVNPFPQGCQGVKRSFGLTYVGEHNFMSVTAFNKVKVPIIDPLTKLQVKDEEGFPQFTYRKDPMNVTGSLRTDFTIMGAATCPAGENCTTEKLPDDPRGSSEGQYVEYRHTPMGGDPKLFVVNGVYAQAGGTGDFTDYGVSGSSWMPTGAVFADGTLHEVRLMAKIYSIAINSFAGCERYMQYAADGFCKGAKLTCTDTAPTRTVGDVTFGPNLPNRGIVELLKKWGTDASAVVQPDYDNGSGAEPTPNGPPLKLLDDPMCWQANAESFTSCATMEVSSRLKTFMRDGAEWATDCNLMTDDNDVPLESSPSCKRAPTRDECDNRFKGIFTGQCYNPSIAYDCGVTRELKIPVSVEEQGDACSGAMRCLGTECHRPNLTGSHQGDFARAASGMEAINQMVNEMVCEETGEPPKSVDQACTPYIFGGKAMYCKIPIGHQIGLTPNCCKEARKGAKSAPGWMEYLQAMSALNKLGRTKAVQDVMASSDIYNSIARTFGDVSSEVTNLYSSAASWVTDNLVAPFRASFDTLIGSEATSEVASMGVGEFLYKGLNDVLMKIGGQELSGMVFQAAPGGALKLTPGMQNLVDGLGTVMMVYSIARLIGHIIFACKQEEFEWGMSDKWRLCTDVGSCCSKKVFLIGCVEKRQLYCCYKSIVSRVISEQIVSKNLTGQRPYGFRSTKDGRQLGGCSINCGGFTAFELASIDWSRIDLTEWTDTLIEAGLLNPADPTTNFGISQNKIKPSMAIAGNPDVENAYDHRVPAVKSAEILGTTIDRATSFTHALKDEVEEHCYDANKKKMPFVYPGCNTKP</sequence>
<organism evidence="2 3">
    <name type="scientific">Fusarium oxysporum f. sp. narcissi</name>
    <dbReference type="NCBI Taxonomy" id="451672"/>
    <lineage>
        <taxon>Eukaryota</taxon>
        <taxon>Fungi</taxon>
        <taxon>Dikarya</taxon>
        <taxon>Ascomycota</taxon>
        <taxon>Pezizomycotina</taxon>
        <taxon>Sordariomycetes</taxon>
        <taxon>Hypocreomycetidae</taxon>
        <taxon>Hypocreales</taxon>
        <taxon>Nectriaceae</taxon>
        <taxon>Fusarium</taxon>
        <taxon>Fusarium oxysporum species complex</taxon>
    </lineage>
</organism>
<feature type="region of interest" description="Disordered" evidence="1">
    <location>
        <begin position="402"/>
        <end position="430"/>
    </location>
</feature>
<evidence type="ECO:0000256" key="1">
    <source>
        <dbReference type="SAM" id="MobiDB-lite"/>
    </source>
</evidence>
<dbReference type="Pfam" id="PF06986">
    <property type="entry name" value="F_T4SS_TraN"/>
    <property type="match status" value="2"/>
</dbReference>
<dbReference type="InterPro" id="IPR014121">
    <property type="entry name" value="TraN_Ftype"/>
</dbReference>